<comment type="cofactor">
    <cofactor evidence="1">
        <name>FAD</name>
        <dbReference type="ChEBI" id="CHEBI:57692"/>
    </cofactor>
</comment>
<dbReference type="FunFam" id="3.30.70.2740:FF:000002">
    <property type="entry name" value="D-2-hydroxyglutarate dehydrogenase mitochondrial"/>
    <property type="match status" value="1"/>
</dbReference>
<dbReference type="FunFam" id="3.30.43.10:FF:000002">
    <property type="entry name" value="D-2-hydroxyglutarate dehydrogenase, mitochondrial"/>
    <property type="match status" value="1"/>
</dbReference>
<dbReference type="InterPro" id="IPR051264">
    <property type="entry name" value="FAD-oxidored/transferase_4"/>
</dbReference>
<dbReference type="Pfam" id="PF01565">
    <property type="entry name" value="FAD_binding_4"/>
    <property type="match status" value="1"/>
</dbReference>
<dbReference type="GO" id="GO:1903457">
    <property type="term" value="P:lactate catabolic process"/>
    <property type="evidence" value="ECO:0007669"/>
    <property type="project" value="EnsemblFungi"/>
</dbReference>
<dbReference type="PANTHER" id="PTHR43716:SF1">
    <property type="entry name" value="D-2-HYDROXYGLUTARATE DEHYDROGENASE, MITOCHONDRIAL"/>
    <property type="match status" value="1"/>
</dbReference>
<dbReference type="AlphaFoldDB" id="G0VG03"/>
<dbReference type="InterPro" id="IPR016167">
    <property type="entry name" value="FAD-bd_PCMH_sub1"/>
</dbReference>
<dbReference type="GO" id="GO:0003779">
    <property type="term" value="F:actin binding"/>
    <property type="evidence" value="ECO:0007669"/>
    <property type="project" value="EnsemblFungi"/>
</dbReference>
<keyword evidence="5" id="KW-0560">Oxidoreductase</keyword>
<dbReference type="OMA" id="YNEDWMR"/>
<evidence type="ECO:0000256" key="10">
    <source>
        <dbReference type="ARBA" id="ARBA00083446"/>
    </source>
</evidence>
<evidence type="ECO:0000313" key="12">
    <source>
        <dbReference type="EMBL" id="CCC70422.1"/>
    </source>
</evidence>
<dbReference type="PROSITE" id="PS51387">
    <property type="entry name" value="FAD_PCMH"/>
    <property type="match status" value="1"/>
</dbReference>
<dbReference type="SUPFAM" id="SSF55103">
    <property type="entry name" value="FAD-linked oxidases, C-terminal domain"/>
    <property type="match status" value="1"/>
</dbReference>
<dbReference type="Gene3D" id="3.30.465.10">
    <property type="match status" value="1"/>
</dbReference>
<feature type="domain" description="FAD-binding PCMH-type" evidence="11">
    <location>
        <begin position="80"/>
        <end position="259"/>
    </location>
</feature>
<evidence type="ECO:0000256" key="1">
    <source>
        <dbReference type="ARBA" id="ARBA00001974"/>
    </source>
</evidence>
<dbReference type="HOGENOM" id="CLU_017779_4_1_1"/>
<dbReference type="STRING" id="1064592.G0VG03"/>
<reference key="2">
    <citation type="submission" date="2011-08" db="EMBL/GenBank/DDBJ databases">
        <title>Genome sequence of Naumovozyma castellii.</title>
        <authorList>
            <person name="Gordon J.L."/>
            <person name="Armisen D."/>
            <person name="Proux-Wera E."/>
            <person name="OhEigeartaigh S.S."/>
            <person name="Byrne K.P."/>
            <person name="Wolfe K.H."/>
        </authorList>
    </citation>
    <scope>NUCLEOTIDE SEQUENCE</scope>
    <source>
        <strain>Type strain:CBS 4309</strain>
    </source>
</reference>
<evidence type="ECO:0000256" key="7">
    <source>
        <dbReference type="ARBA" id="ARBA00050208"/>
    </source>
</evidence>
<dbReference type="OrthoDB" id="5332616at2759"/>
<dbReference type="EC" id="1.1.99.40" evidence="9"/>
<evidence type="ECO:0000256" key="3">
    <source>
        <dbReference type="ARBA" id="ARBA00022630"/>
    </source>
</evidence>
<dbReference type="Gene3D" id="1.10.45.10">
    <property type="entry name" value="Vanillyl-alcohol Oxidase, Chain A, domain 4"/>
    <property type="match status" value="1"/>
</dbReference>
<dbReference type="Gene3D" id="3.30.70.2740">
    <property type="match status" value="1"/>
</dbReference>
<dbReference type="InterPro" id="IPR016169">
    <property type="entry name" value="FAD-bd_PCMH_sub2"/>
</dbReference>
<reference evidence="12 13" key="1">
    <citation type="journal article" date="2011" name="Proc. Natl. Acad. Sci. U.S.A.">
        <title>Evolutionary erosion of yeast sex chromosomes by mating-type switching accidents.</title>
        <authorList>
            <person name="Gordon J.L."/>
            <person name="Armisen D."/>
            <person name="Proux-Wera E."/>
            <person name="Oheigeartaigh S.S."/>
            <person name="Byrne K.P."/>
            <person name="Wolfe K.H."/>
        </authorList>
    </citation>
    <scope>NUCLEOTIDE SEQUENCE [LARGE SCALE GENOMIC DNA]</scope>
    <source>
        <strain evidence="13">ATCC 76901 / BCRC 22586 / CBS 4309 / NBRC 1992 / NRRL Y-12630</strain>
    </source>
</reference>
<evidence type="ECO:0000256" key="6">
    <source>
        <dbReference type="ARBA" id="ARBA00038897"/>
    </source>
</evidence>
<comment type="similarity">
    <text evidence="2">Belongs to the FAD-binding oxidoreductase/transferase type 4 family.</text>
</comment>
<dbReference type="PANTHER" id="PTHR43716">
    <property type="entry name" value="D-2-HYDROXYGLUTARATE DEHYDROGENASE, MITOCHONDRIAL"/>
    <property type="match status" value="1"/>
</dbReference>
<dbReference type="SUPFAM" id="SSF56176">
    <property type="entry name" value="FAD-binding/transporter-associated domain-like"/>
    <property type="match status" value="1"/>
</dbReference>
<dbReference type="EC" id="1.1.2.4" evidence="6"/>
<dbReference type="GO" id="GO:0004458">
    <property type="term" value="F:D-lactate dehydrogenase (cytochrome) activity"/>
    <property type="evidence" value="ECO:0007669"/>
    <property type="project" value="UniProtKB-EC"/>
</dbReference>
<evidence type="ECO:0000256" key="5">
    <source>
        <dbReference type="ARBA" id="ARBA00023002"/>
    </source>
</evidence>
<accession>G0VG03</accession>
<dbReference type="GO" id="GO:0051990">
    <property type="term" value="F:(R)-2-hydroxyglutarate dehydrogenase activity"/>
    <property type="evidence" value="ECO:0007669"/>
    <property type="project" value="EnsemblFungi"/>
</dbReference>
<dbReference type="FunFam" id="1.10.45.10:FF:000001">
    <property type="entry name" value="D-lactate dehydrogenase mitochondrial"/>
    <property type="match status" value="1"/>
</dbReference>
<dbReference type="FunFam" id="3.30.70.2190:FF:000001">
    <property type="entry name" value="D-2-hydroxyglutarate dehydrogenase mitochondrial"/>
    <property type="match status" value="1"/>
</dbReference>
<dbReference type="GeneID" id="96904051"/>
<dbReference type="InterPro" id="IPR016171">
    <property type="entry name" value="Vanillyl_alc_oxidase_C-sub2"/>
</dbReference>
<keyword evidence="13" id="KW-1185">Reference proteome</keyword>
<organism evidence="12 13">
    <name type="scientific">Naumovozyma castellii</name>
    <name type="common">Yeast</name>
    <name type="synonym">Saccharomyces castellii</name>
    <dbReference type="NCBI Taxonomy" id="27288"/>
    <lineage>
        <taxon>Eukaryota</taxon>
        <taxon>Fungi</taxon>
        <taxon>Dikarya</taxon>
        <taxon>Ascomycota</taxon>
        <taxon>Saccharomycotina</taxon>
        <taxon>Saccharomycetes</taxon>
        <taxon>Saccharomycetales</taxon>
        <taxon>Saccharomycetaceae</taxon>
        <taxon>Naumovozyma</taxon>
    </lineage>
</organism>
<dbReference type="FunFam" id="3.30.465.10:FF:000001">
    <property type="entry name" value="D-2-hydroxyglutarate dehydrogenase, mitochondrial"/>
    <property type="match status" value="1"/>
</dbReference>
<dbReference type="InterPro" id="IPR004113">
    <property type="entry name" value="FAD-bd_oxidored_4_C"/>
</dbReference>
<dbReference type="GO" id="GO:0071949">
    <property type="term" value="F:FAD binding"/>
    <property type="evidence" value="ECO:0007669"/>
    <property type="project" value="EnsemblFungi"/>
</dbReference>
<dbReference type="eggNOG" id="KOG1232">
    <property type="taxonomic scope" value="Eukaryota"/>
</dbReference>
<comment type="catalytic activity">
    <reaction evidence="8">
        <text>(R)-lactate + 2 Fe(III)-[cytochrome c] = 2 Fe(II)-[cytochrome c] + pyruvate + 2 H(+)</text>
        <dbReference type="Rhea" id="RHEA:13521"/>
        <dbReference type="Rhea" id="RHEA-COMP:10350"/>
        <dbReference type="Rhea" id="RHEA-COMP:14399"/>
        <dbReference type="ChEBI" id="CHEBI:15361"/>
        <dbReference type="ChEBI" id="CHEBI:15378"/>
        <dbReference type="ChEBI" id="CHEBI:16004"/>
        <dbReference type="ChEBI" id="CHEBI:29033"/>
        <dbReference type="ChEBI" id="CHEBI:29034"/>
        <dbReference type="EC" id="1.1.2.4"/>
    </reaction>
</comment>
<evidence type="ECO:0000256" key="4">
    <source>
        <dbReference type="ARBA" id="ARBA00022827"/>
    </source>
</evidence>
<dbReference type="EMBL" id="HE576756">
    <property type="protein sequence ID" value="CCC70422.1"/>
    <property type="molecule type" value="Genomic_DNA"/>
</dbReference>
<dbReference type="Gene3D" id="3.30.43.10">
    <property type="entry name" value="Uridine Diphospho-n-acetylenolpyruvylglucosamine Reductase, domain 2"/>
    <property type="match status" value="1"/>
</dbReference>
<dbReference type="InterPro" id="IPR036318">
    <property type="entry name" value="FAD-bd_PCMH-like_sf"/>
</dbReference>
<dbReference type="Pfam" id="PF02913">
    <property type="entry name" value="FAD-oxidase_C"/>
    <property type="match status" value="1"/>
</dbReference>
<evidence type="ECO:0000256" key="8">
    <source>
        <dbReference type="ARBA" id="ARBA00051436"/>
    </source>
</evidence>
<dbReference type="Gene3D" id="3.30.70.2190">
    <property type="match status" value="1"/>
</dbReference>
<name>G0VG03_NAUCA</name>
<protein>
    <recommendedName>
        <fullName evidence="10">D-lactate ferricytochrome C oxidoreductase</fullName>
        <ecNumber evidence="6">1.1.2.4</ecNumber>
        <ecNumber evidence="9">1.1.99.40</ecNumber>
    </recommendedName>
</protein>
<sequence>MFKKAIVSIRYNSLKKSNFYYRSLSYTSERYPQVQRDTKFKRLNEDDISHFNSILSKDQILHATPDNPLIIYNEDWMKKYKGQSSLVLKPKTTTQVSQILAYCNKVQLAMVPQGGNTGLVGGSVPVFDEIILSLSNMNNIRSFDELTGVLKCDAGVILQNAMDYVSDKGHVIPLDLGAKGSCQMGGVVATNAGGLRFIKYGSLHGSVLGLEVVLPNGQILNSMKSLRKDNTGYDWKQLFIGSEGTLGIVTGVSILTAPKPKANNVAFLAVDSFSNVLEVFKRAKGELNEILSAFEFMDSTAEKLTEKYLPDLPFPLESDQEGNEPSFYVLIETSGSNKEHDDNKLESFLEKVMESELIVDGTIAQDETELTNLWNWREMIPESTQMNGGVYKYDVSLPLPDLYSLVEATNERLKKFNLMSETESSKPVIAAVGFGHIGDGNLHLNIAVREYNKEVEKVLEPFIYEFVSSKNGSISAEHGLGFQKKNYIKYSKNDNEIQIMKDIKREFDPNGILNPYKCV</sequence>
<dbReference type="InterPro" id="IPR006094">
    <property type="entry name" value="Oxid_FAD_bind_N"/>
</dbReference>
<dbReference type="FunCoup" id="G0VG03">
    <property type="interactions" value="432"/>
</dbReference>
<evidence type="ECO:0000256" key="9">
    <source>
        <dbReference type="ARBA" id="ARBA00066713"/>
    </source>
</evidence>
<proteinExistence type="inferred from homology"/>
<dbReference type="Proteomes" id="UP000001640">
    <property type="component" value="Chromosome 5"/>
</dbReference>
<gene>
    <name evidence="12" type="primary">NCAS0E03520</name>
    <name evidence="12" type="ordered locus">NCAS_0E03520</name>
</gene>
<comment type="catalytic activity">
    <reaction evidence="7">
        <text>(R)-2-hydroxyglutarate + pyruvate = (R)-lactate + 2-oxoglutarate</text>
        <dbReference type="Rhea" id="RHEA:51608"/>
        <dbReference type="ChEBI" id="CHEBI:15361"/>
        <dbReference type="ChEBI" id="CHEBI:15801"/>
        <dbReference type="ChEBI" id="CHEBI:16004"/>
        <dbReference type="ChEBI" id="CHEBI:16810"/>
        <dbReference type="EC" id="1.1.99.40"/>
    </reaction>
</comment>
<keyword evidence="3" id="KW-0285">Flavoprotein</keyword>
<evidence type="ECO:0000256" key="2">
    <source>
        <dbReference type="ARBA" id="ARBA00008000"/>
    </source>
</evidence>
<dbReference type="RefSeq" id="XP_003676779.1">
    <property type="nucleotide sequence ID" value="XM_003676731.1"/>
</dbReference>
<evidence type="ECO:0000259" key="11">
    <source>
        <dbReference type="PROSITE" id="PS51387"/>
    </source>
</evidence>
<evidence type="ECO:0000313" key="13">
    <source>
        <dbReference type="Proteomes" id="UP000001640"/>
    </source>
</evidence>
<dbReference type="InParanoid" id="G0VG03"/>
<keyword evidence="4" id="KW-0274">FAD</keyword>
<dbReference type="InterPro" id="IPR016164">
    <property type="entry name" value="FAD-linked_Oxase-like_C"/>
</dbReference>
<dbReference type="InterPro" id="IPR016166">
    <property type="entry name" value="FAD-bd_PCMH"/>
</dbReference>
<dbReference type="KEGG" id="ncs:NCAS_0E03520"/>
<dbReference type="GO" id="GO:0005759">
    <property type="term" value="C:mitochondrial matrix"/>
    <property type="evidence" value="ECO:0007669"/>
    <property type="project" value="EnsemblFungi"/>
</dbReference>